<dbReference type="InterPro" id="IPR000432">
    <property type="entry name" value="DNA_mismatch_repair_MutS_C"/>
</dbReference>
<evidence type="ECO:0000256" key="4">
    <source>
        <dbReference type="ARBA" id="ARBA00022454"/>
    </source>
</evidence>
<evidence type="ECO:0000256" key="5">
    <source>
        <dbReference type="ARBA" id="ARBA00022741"/>
    </source>
</evidence>
<keyword evidence="7" id="KW-0238">DNA-binding</keyword>
<dbReference type="PIRSF" id="PIRSF005813">
    <property type="entry name" value="MSH2"/>
    <property type="match status" value="1"/>
</dbReference>
<name>A0AAW1SNF3_9CHLO</name>
<dbReference type="GO" id="GO:0006298">
    <property type="term" value="P:mismatch repair"/>
    <property type="evidence" value="ECO:0007669"/>
    <property type="project" value="InterPro"/>
</dbReference>
<comment type="similarity">
    <text evidence="3">Belongs to the DNA mismatch repair MutS family.</text>
</comment>
<keyword evidence="14" id="KW-1185">Reference proteome</keyword>
<dbReference type="InterPro" id="IPR027417">
    <property type="entry name" value="P-loop_NTPase"/>
</dbReference>
<keyword evidence="6" id="KW-0067">ATP-binding</keyword>
<keyword evidence="9" id="KW-0469">Meiosis</keyword>
<dbReference type="Gene3D" id="3.40.50.300">
    <property type="entry name" value="P-loop containing nucleotide triphosphate hydrolases"/>
    <property type="match status" value="1"/>
</dbReference>
<dbReference type="PANTHER" id="PTHR11361">
    <property type="entry name" value="DNA MISMATCH REPAIR PROTEIN MUTS FAMILY MEMBER"/>
    <property type="match status" value="1"/>
</dbReference>
<dbReference type="InterPro" id="IPR036187">
    <property type="entry name" value="DNA_mismatch_repair_MutS_sf"/>
</dbReference>
<evidence type="ECO:0000256" key="10">
    <source>
        <dbReference type="ARBA" id="ARBA00073549"/>
    </source>
</evidence>
<keyword evidence="5" id="KW-0547">Nucleotide-binding</keyword>
<evidence type="ECO:0000256" key="8">
    <source>
        <dbReference type="ARBA" id="ARBA00023242"/>
    </source>
</evidence>
<evidence type="ECO:0000256" key="2">
    <source>
        <dbReference type="ARBA" id="ARBA00004286"/>
    </source>
</evidence>
<dbReference type="SUPFAM" id="SSF52540">
    <property type="entry name" value="P-loop containing nucleoside triphosphate hydrolases"/>
    <property type="match status" value="1"/>
</dbReference>
<dbReference type="InterPro" id="IPR007696">
    <property type="entry name" value="DNA_mismatch_repair_MutS_core"/>
</dbReference>
<dbReference type="PANTHER" id="PTHR11361:SF20">
    <property type="entry name" value="MUTS PROTEIN HOMOLOG 5"/>
    <property type="match status" value="1"/>
</dbReference>
<sequence>MIKDPPEKQVPHDDELPKVHMACLQHNDKLGIAVYYEASQEVHVLQPISAASIVTSKETEKVCAAGALVTILQKQGILHETFDDQETHGCTYYVCGLKEIGLDGFLMVDSGTLQALQIFAEDKHPSCMGIGSTKEGFSVYNMLNKCITNMGRRMLKIWMLRPIVDLDAINERLGSFKSSRHTNGVNDRMKRRRIGAPPAEQPPSGIERLASFHASDELLACQSLIADIIDFDQEDDNMMIHYNICSQLDDLKISYHGLPSLLTKIVERELQRVPRELRTQLKQHLWSILYMPQVGFVLRLDGMHLTADLDDHLPDFQLAFEGNAESTFGTYYHTDSTRQLNARFGDMKMKIRDLEVAICNSLLSRLQRFSPFLSQATDFAAELDCMASLAMAARDFHLTRPVLTQENRLDIKQGRHLLTEAVANTYIPADVEVSEHDGRIQVVTGPNMSGKSCYAKQVALIVFLAHIGSFVPAKSATIGLTDRILTRVPIQDSQCSMQSTFMADLTQVAAMLQQATSRSLCIIDEFGKGTLNADGVGLLCGTLQHLNKMTPAPMIFACTHFSEVFLQTCLPRSRNITFKTMQVMSDSEDTIGSSSKDIVFLYRAAEGHSLPSYGVHCARLAGVPDTILKRASQVLQLRQDGSQINELHSAKLQSRQRMILELAKHLSNLQISSQHDVALLMGEAMQISVAPGQISHS</sequence>
<dbReference type="GO" id="GO:0030983">
    <property type="term" value="F:mismatched DNA binding"/>
    <property type="evidence" value="ECO:0007669"/>
    <property type="project" value="InterPro"/>
</dbReference>
<comment type="caution">
    <text evidence="13">The sequence shown here is derived from an EMBL/GenBank/DDBJ whole genome shotgun (WGS) entry which is preliminary data.</text>
</comment>
<dbReference type="Gene3D" id="1.10.1420.10">
    <property type="match status" value="1"/>
</dbReference>
<dbReference type="GO" id="GO:0005634">
    <property type="term" value="C:nucleus"/>
    <property type="evidence" value="ECO:0007669"/>
    <property type="project" value="UniProtKB-SubCell"/>
</dbReference>
<keyword evidence="8" id="KW-0539">Nucleus</keyword>
<feature type="domain" description="DNA mismatch repair proteins mutS family" evidence="12">
    <location>
        <begin position="519"/>
        <end position="535"/>
    </location>
</feature>
<accession>A0AAW1SNF3</accession>
<keyword evidence="4" id="KW-0158">Chromosome</keyword>
<evidence type="ECO:0000256" key="3">
    <source>
        <dbReference type="ARBA" id="ARBA00006271"/>
    </source>
</evidence>
<reference evidence="13 14" key="1">
    <citation type="journal article" date="2024" name="Nat. Commun.">
        <title>Phylogenomics reveals the evolutionary origins of lichenization in chlorophyte algae.</title>
        <authorList>
            <person name="Puginier C."/>
            <person name="Libourel C."/>
            <person name="Otte J."/>
            <person name="Skaloud P."/>
            <person name="Haon M."/>
            <person name="Grisel S."/>
            <person name="Petersen M."/>
            <person name="Berrin J.G."/>
            <person name="Delaux P.M."/>
            <person name="Dal Grande F."/>
            <person name="Keller J."/>
        </authorList>
    </citation>
    <scope>NUCLEOTIDE SEQUENCE [LARGE SCALE GENOMIC DNA]</scope>
    <source>
        <strain evidence="13 14">SAG 2523</strain>
    </source>
</reference>
<dbReference type="GO" id="GO:0005694">
    <property type="term" value="C:chromosome"/>
    <property type="evidence" value="ECO:0007669"/>
    <property type="project" value="UniProtKB-SubCell"/>
</dbReference>
<dbReference type="GO" id="GO:0005524">
    <property type="term" value="F:ATP binding"/>
    <property type="evidence" value="ECO:0007669"/>
    <property type="project" value="UniProtKB-KW"/>
</dbReference>
<evidence type="ECO:0000256" key="11">
    <source>
        <dbReference type="ARBA" id="ARBA00077470"/>
    </source>
</evidence>
<dbReference type="SMART" id="SM00533">
    <property type="entry name" value="MUTSd"/>
    <property type="match status" value="1"/>
</dbReference>
<evidence type="ECO:0000256" key="6">
    <source>
        <dbReference type="ARBA" id="ARBA00022840"/>
    </source>
</evidence>
<proteinExistence type="inferred from homology"/>
<dbReference type="GO" id="GO:0140664">
    <property type="term" value="F:ATP-dependent DNA damage sensor activity"/>
    <property type="evidence" value="ECO:0007669"/>
    <property type="project" value="InterPro"/>
</dbReference>
<organism evidence="13 14">
    <name type="scientific">Apatococcus fuscideae</name>
    <dbReference type="NCBI Taxonomy" id="2026836"/>
    <lineage>
        <taxon>Eukaryota</taxon>
        <taxon>Viridiplantae</taxon>
        <taxon>Chlorophyta</taxon>
        <taxon>core chlorophytes</taxon>
        <taxon>Trebouxiophyceae</taxon>
        <taxon>Chlorellales</taxon>
        <taxon>Chlorellaceae</taxon>
        <taxon>Apatococcus</taxon>
    </lineage>
</organism>
<evidence type="ECO:0000259" key="12">
    <source>
        <dbReference type="PROSITE" id="PS00486"/>
    </source>
</evidence>
<dbReference type="PROSITE" id="PS00486">
    <property type="entry name" value="DNA_MISMATCH_REPAIR_2"/>
    <property type="match status" value="1"/>
</dbReference>
<dbReference type="Pfam" id="PF05192">
    <property type="entry name" value="MutS_III"/>
    <property type="match status" value="1"/>
</dbReference>
<dbReference type="GO" id="GO:0051026">
    <property type="term" value="P:chiasma assembly"/>
    <property type="evidence" value="ECO:0007669"/>
    <property type="project" value="TreeGrafter"/>
</dbReference>
<protein>
    <recommendedName>
        <fullName evidence="10">DNA mismatch repair protein MSH5</fullName>
    </recommendedName>
    <alternativeName>
        <fullName evidence="11">MutS protein homolog 5</fullName>
    </alternativeName>
</protein>
<dbReference type="Proteomes" id="UP001485043">
    <property type="component" value="Unassembled WGS sequence"/>
</dbReference>
<dbReference type="InterPro" id="IPR011184">
    <property type="entry name" value="DNA_mismatch_repair_Msh2"/>
</dbReference>
<dbReference type="SMART" id="SM00534">
    <property type="entry name" value="MUTSac"/>
    <property type="match status" value="1"/>
</dbReference>
<dbReference type="Pfam" id="PF00488">
    <property type="entry name" value="MutS_V"/>
    <property type="match status" value="1"/>
</dbReference>
<evidence type="ECO:0000313" key="13">
    <source>
        <dbReference type="EMBL" id="KAK9848838.1"/>
    </source>
</evidence>
<comment type="subcellular location">
    <subcellularLocation>
        <location evidence="2">Chromosome</location>
    </subcellularLocation>
    <subcellularLocation>
        <location evidence="1">Nucleus</location>
    </subcellularLocation>
</comment>
<dbReference type="SUPFAM" id="SSF48334">
    <property type="entry name" value="DNA repair protein MutS, domain III"/>
    <property type="match status" value="1"/>
</dbReference>
<evidence type="ECO:0000256" key="7">
    <source>
        <dbReference type="ARBA" id="ARBA00023125"/>
    </source>
</evidence>
<evidence type="ECO:0000256" key="9">
    <source>
        <dbReference type="ARBA" id="ARBA00023254"/>
    </source>
</evidence>
<dbReference type="EMBL" id="JALJOV010001378">
    <property type="protein sequence ID" value="KAK9848838.1"/>
    <property type="molecule type" value="Genomic_DNA"/>
</dbReference>
<evidence type="ECO:0000313" key="14">
    <source>
        <dbReference type="Proteomes" id="UP001485043"/>
    </source>
</evidence>
<dbReference type="FunFam" id="3.40.50.300:FF:001067">
    <property type="entry name" value="DNA mismatch repair protein MSH5"/>
    <property type="match status" value="1"/>
</dbReference>
<dbReference type="AlphaFoldDB" id="A0AAW1SNF3"/>
<evidence type="ECO:0000256" key="1">
    <source>
        <dbReference type="ARBA" id="ARBA00004123"/>
    </source>
</evidence>
<gene>
    <name evidence="13" type="ORF">WJX84_005856</name>
</gene>
<dbReference type="InterPro" id="IPR045076">
    <property type="entry name" value="MutS"/>
</dbReference>